<sequence length="170" mass="19440">MEGWLPEPSRAKGRQADTRDRSCSTPAERIRERILSPNDTCWFAADTIYVPASIGGRADIPTSREGMIYIIPFSEENLPFLSLGRFWEHGRKTLEELRMTGKLASRDQDRWGGPWSELHAGLGKEQRKYKYGKQDEIAIFVLGCGGERKTSKPWWECKMSMLVADALMRD</sequence>
<organism evidence="2 3">
    <name type="scientific">Lasallia pustulata</name>
    <dbReference type="NCBI Taxonomy" id="136370"/>
    <lineage>
        <taxon>Eukaryota</taxon>
        <taxon>Fungi</taxon>
        <taxon>Dikarya</taxon>
        <taxon>Ascomycota</taxon>
        <taxon>Pezizomycotina</taxon>
        <taxon>Lecanoromycetes</taxon>
        <taxon>OSLEUM clade</taxon>
        <taxon>Umbilicariomycetidae</taxon>
        <taxon>Umbilicariales</taxon>
        <taxon>Umbilicariaceae</taxon>
        <taxon>Lasallia</taxon>
    </lineage>
</organism>
<reference evidence="2 3" key="1">
    <citation type="submission" date="2019-09" db="EMBL/GenBank/DDBJ databases">
        <title>The hologenome of the rock-dwelling lichen Lasallia pustulata.</title>
        <authorList>
            <person name="Greshake Tzovaras B."/>
            <person name="Segers F."/>
            <person name="Bicker A."/>
            <person name="Dal Grande F."/>
            <person name="Otte J."/>
            <person name="Hankeln T."/>
            <person name="Schmitt I."/>
            <person name="Ebersberger I."/>
        </authorList>
    </citation>
    <scope>NUCLEOTIDE SEQUENCE [LARGE SCALE GENOMIC DNA]</scope>
    <source>
        <strain evidence="2">A1-1</strain>
    </source>
</reference>
<dbReference type="EMBL" id="VXIT01000004">
    <property type="protein sequence ID" value="KAA6413261.1"/>
    <property type="molecule type" value="Genomic_DNA"/>
</dbReference>
<evidence type="ECO:0000313" key="3">
    <source>
        <dbReference type="Proteomes" id="UP000324767"/>
    </source>
</evidence>
<proteinExistence type="predicted"/>
<name>A0A5M8PW13_9LECA</name>
<feature type="region of interest" description="Disordered" evidence="1">
    <location>
        <begin position="1"/>
        <end position="25"/>
    </location>
</feature>
<evidence type="ECO:0000256" key="1">
    <source>
        <dbReference type="SAM" id="MobiDB-lite"/>
    </source>
</evidence>
<protein>
    <submittedName>
        <fullName evidence="2">Uncharacterized protein</fullName>
    </submittedName>
</protein>
<accession>A0A5M8PW13</accession>
<evidence type="ECO:0000313" key="2">
    <source>
        <dbReference type="EMBL" id="KAA6413261.1"/>
    </source>
</evidence>
<dbReference type="Proteomes" id="UP000324767">
    <property type="component" value="Unassembled WGS sequence"/>
</dbReference>
<gene>
    <name evidence="2" type="ORF">FRX48_03005</name>
</gene>
<feature type="compositionally biased region" description="Basic and acidic residues" evidence="1">
    <location>
        <begin position="14"/>
        <end position="25"/>
    </location>
</feature>
<comment type="caution">
    <text evidence="2">The sequence shown here is derived from an EMBL/GenBank/DDBJ whole genome shotgun (WGS) entry which is preliminary data.</text>
</comment>
<dbReference type="AlphaFoldDB" id="A0A5M8PW13"/>